<name>A0A0E9X6M2_ANGAN</name>
<reference evidence="1" key="2">
    <citation type="journal article" date="2015" name="Fish Shellfish Immunol.">
        <title>Early steps in the European eel (Anguilla anguilla)-Vibrio vulnificus interaction in the gills: Role of the RtxA13 toxin.</title>
        <authorList>
            <person name="Callol A."/>
            <person name="Pajuelo D."/>
            <person name="Ebbesson L."/>
            <person name="Teles M."/>
            <person name="MacKenzie S."/>
            <person name="Amaro C."/>
        </authorList>
    </citation>
    <scope>NUCLEOTIDE SEQUENCE</scope>
</reference>
<dbReference type="AlphaFoldDB" id="A0A0E9X6M2"/>
<organism evidence="1">
    <name type="scientific">Anguilla anguilla</name>
    <name type="common">European freshwater eel</name>
    <name type="synonym">Muraena anguilla</name>
    <dbReference type="NCBI Taxonomy" id="7936"/>
    <lineage>
        <taxon>Eukaryota</taxon>
        <taxon>Metazoa</taxon>
        <taxon>Chordata</taxon>
        <taxon>Craniata</taxon>
        <taxon>Vertebrata</taxon>
        <taxon>Euteleostomi</taxon>
        <taxon>Actinopterygii</taxon>
        <taxon>Neopterygii</taxon>
        <taxon>Teleostei</taxon>
        <taxon>Anguilliformes</taxon>
        <taxon>Anguillidae</taxon>
        <taxon>Anguilla</taxon>
    </lineage>
</organism>
<evidence type="ECO:0000313" key="1">
    <source>
        <dbReference type="EMBL" id="JAH98239.1"/>
    </source>
</evidence>
<sequence length="95" mass="10716">MDSWCPLNTLTSHTFPNTLPQSGMVSILAADGAKDNPRPLFPRLLPRCVWDFSMLSLTRPSLKTSHFADQARWSDCNEIIQDQLACCQRSLVSKH</sequence>
<proteinExistence type="predicted"/>
<protein>
    <submittedName>
        <fullName evidence="1">Uncharacterized protein</fullName>
    </submittedName>
</protein>
<dbReference type="EMBL" id="GBXM01010338">
    <property type="protein sequence ID" value="JAH98239.1"/>
    <property type="molecule type" value="Transcribed_RNA"/>
</dbReference>
<accession>A0A0E9X6M2</accession>
<reference evidence="1" key="1">
    <citation type="submission" date="2014-11" db="EMBL/GenBank/DDBJ databases">
        <authorList>
            <person name="Amaro Gonzalez C."/>
        </authorList>
    </citation>
    <scope>NUCLEOTIDE SEQUENCE</scope>
</reference>